<feature type="compositionally biased region" description="Acidic residues" evidence="1">
    <location>
        <begin position="725"/>
        <end position="739"/>
    </location>
</feature>
<organism evidence="2 3">
    <name type="scientific">Prorocentrum cordatum</name>
    <dbReference type="NCBI Taxonomy" id="2364126"/>
    <lineage>
        <taxon>Eukaryota</taxon>
        <taxon>Sar</taxon>
        <taxon>Alveolata</taxon>
        <taxon>Dinophyceae</taxon>
        <taxon>Prorocentrales</taxon>
        <taxon>Prorocentraceae</taxon>
        <taxon>Prorocentrum</taxon>
    </lineage>
</organism>
<proteinExistence type="predicted"/>
<feature type="compositionally biased region" description="Polar residues" evidence="1">
    <location>
        <begin position="613"/>
        <end position="623"/>
    </location>
</feature>
<gene>
    <name evidence="2" type="ORF">PCOR1329_LOCUS44976</name>
</gene>
<feature type="compositionally biased region" description="Acidic residues" evidence="1">
    <location>
        <begin position="591"/>
        <end position="604"/>
    </location>
</feature>
<reference evidence="2" key="1">
    <citation type="submission" date="2023-10" db="EMBL/GenBank/DDBJ databases">
        <authorList>
            <person name="Chen Y."/>
            <person name="Shah S."/>
            <person name="Dougan E. K."/>
            <person name="Thang M."/>
            <person name="Chan C."/>
        </authorList>
    </citation>
    <scope>NUCLEOTIDE SEQUENCE [LARGE SCALE GENOMIC DNA]</scope>
</reference>
<feature type="region of interest" description="Disordered" evidence="1">
    <location>
        <begin position="524"/>
        <end position="739"/>
    </location>
</feature>
<accession>A0ABN9U3W9</accession>
<feature type="compositionally biased region" description="Low complexity" evidence="1">
    <location>
        <begin position="524"/>
        <end position="546"/>
    </location>
</feature>
<evidence type="ECO:0008006" key="4">
    <source>
        <dbReference type="Google" id="ProtNLM"/>
    </source>
</evidence>
<evidence type="ECO:0000313" key="3">
    <source>
        <dbReference type="Proteomes" id="UP001189429"/>
    </source>
</evidence>
<keyword evidence="3" id="KW-1185">Reference proteome</keyword>
<evidence type="ECO:0000256" key="1">
    <source>
        <dbReference type="SAM" id="MobiDB-lite"/>
    </source>
</evidence>
<feature type="compositionally biased region" description="Low complexity" evidence="1">
    <location>
        <begin position="704"/>
        <end position="724"/>
    </location>
</feature>
<dbReference type="Proteomes" id="UP001189429">
    <property type="component" value="Unassembled WGS sequence"/>
</dbReference>
<feature type="compositionally biased region" description="Acidic residues" evidence="1">
    <location>
        <begin position="638"/>
        <end position="654"/>
    </location>
</feature>
<evidence type="ECO:0000313" key="2">
    <source>
        <dbReference type="EMBL" id="CAK0853543.1"/>
    </source>
</evidence>
<protein>
    <recommendedName>
        <fullName evidence="4">FACT complex subunit</fullName>
    </recommendedName>
</protein>
<sequence>MPSIEVHVECHGPEAPSQGPCGLGQRPPASVKYANLFGVLQRRLEQDVGASTGVKISVRLNPGPRPGSPAASSCASSLGCAREGRLVPRRGRHDDTGSAGVRYPRLGAFEVVVVDPVGLEPLTSHFTAFSKIGTGKWPLVNALCNRLNQVLEAAKNGDAQGVERLIRRMQQISEGGGDAKDGMHLNRCASMPAAALHRQPFLAGVGRGVKQQASCQAAWQRGPAAVRPAARPGTAVGRPGYPAGVGFASFPSLTRPSSAGVLRRTGSKPARPLSAAGSQEAVAVRGRRVLQIESLSGFWRSTDPVDSLLIEGGKVKWASRPGLKPGSLRAVGPDRVVFQYFQREVQGALEGGRLVWDDGGVWVPHEQAGSSPLHPCALDVQAAGQAAGGAQDVGSSAMTPEDLLDQQAEDLAAYIGDLAMEVPSGRTPVLKDLVGRLFHKHGESARPRDIVSQLRGLPALEEQLDRDGFRAPLYSLGVKTGTPLNLSALFAELSHGAPPTCSMSMLIEALEARWPTVVPLPRAEAGRGTARSSASGSSASASAPSGGSAGGGPRRPGPQRGPPPPAEGRAPPAPASPPAPRRGAQATPREDVEDGAYSDEDIDAEGAGLGQRLEQSSPTSSAASRLGLQERAQATPGEDVEGDDYSDEAFEAEESSAASSAAARMDLQAKERAGPAEDVEDGAHSDDDIDAEAAGPGQHLKEPSASSSAAHLLELQEAAQATTAEDVEDDLYSDDDFEA</sequence>
<feature type="compositionally biased region" description="Pro residues" evidence="1">
    <location>
        <begin position="555"/>
        <end position="580"/>
    </location>
</feature>
<comment type="caution">
    <text evidence="2">The sequence shown here is derived from an EMBL/GenBank/DDBJ whole genome shotgun (WGS) entry which is preliminary data.</text>
</comment>
<feature type="compositionally biased region" description="Basic and acidic residues" evidence="1">
    <location>
        <begin position="667"/>
        <end position="686"/>
    </location>
</feature>
<dbReference type="EMBL" id="CAUYUJ010015404">
    <property type="protein sequence ID" value="CAK0853543.1"/>
    <property type="molecule type" value="Genomic_DNA"/>
</dbReference>
<name>A0ABN9U3W9_9DINO</name>